<keyword evidence="1" id="KW-0472">Membrane</keyword>
<feature type="transmembrane region" description="Helical" evidence="1">
    <location>
        <begin position="12"/>
        <end position="37"/>
    </location>
</feature>
<name>A0A0B5D9Z2_9CORY</name>
<dbReference type="STRING" id="1223515.B842_09790"/>
<keyword evidence="1" id="KW-0812">Transmembrane</keyword>
<dbReference type="HOGENOM" id="CLU_090911_2_0_11"/>
<organism evidence="2 3">
    <name type="scientific">Corynebacterium humireducens NBRC 106098 = DSM 45392</name>
    <dbReference type="NCBI Taxonomy" id="1223515"/>
    <lineage>
        <taxon>Bacteria</taxon>
        <taxon>Bacillati</taxon>
        <taxon>Actinomycetota</taxon>
        <taxon>Actinomycetes</taxon>
        <taxon>Mycobacteriales</taxon>
        <taxon>Corynebacteriaceae</taxon>
        <taxon>Corynebacterium</taxon>
    </lineage>
</organism>
<dbReference type="Proteomes" id="UP000031524">
    <property type="component" value="Chromosome"/>
</dbReference>
<feature type="transmembrane region" description="Helical" evidence="1">
    <location>
        <begin position="93"/>
        <end position="110"/>
    </location>
</feature>
<sequence length="234" mass="25402">MQRYTAGEKNLAVSFAFIAGFVDSIGFIFLGGVFLSFMSGNTTRIAAATVDGKPDLAWLAGSAVIFFLLGVMEGALVRRLAKRRVRPDQVREVVMINMCVLFTLSALLVLLGAPRAAIIVASLGIGSMNSIFEREGEVSIPLTYMTGTLVKMGQRFVDAFFGGSHREWLGHLKMWAGLTTGAFTGALVYRYLGIQSLYVVALLTWAVTGVALGLRMWARRHAIGSVVKVKVDPY</sequence>
<evidence type="ECO:0000313" key="3">
    <source>
        <dbReference type="Proteomes" id="UP000031524"/>
    </source>
</evidence>
<dbReference type="Pfam" id="PF06912">
    <property type="entry name" value="DUF1275"/>
    <property type="match status" value="1"/>
</dbReference>
<reference evidence="2 3" key="1">
    <citation type="submission" date="2013-04" db="EMBL/GenBank/DDBJ databases">
        <title>Complete genome sequence of Corynebacterium humireducens DSM 45392(T), isolated from a wastewater-fed microbial fuel cell.</title>
        <authorList>
            <person name="Ruckert C."/>
            <person name="Albersmeier A."/>
            <person name="Kalinowski J."/>
        </authorList>
    </citation>
    <scope>NUCLEOTIDE SEQUENCE [LARGE SCALE GENOMIC DNA]</scope>
    <source>
        <strain evidence="3">MFC-5</strain>
    </source>
</reference>
<evidence type="ECO:0000313" key="2">
    <source>
        <dbReference type="EMBL" id="AJE33807.1"/>
    </source>
</evidence>
<keyword evidence="1" id="KW-1133">Transmembrane helix</keyword>
<accession>A0A0B5D9Z2</accession>
<gene>
    <name evidence="2" type="ORF">B842_09790</name>
</gene>
<keyword evidence="3" id="KW-1185">Reference proteome</keyword>
<dbReference type="EMBL" id="CP005286">
    <property type="protein sequence ID" value="AJE33807.1"/>
    <property type="molecule type" value="Genomic_DNA"/>
</dbReference>
<dbReference type="PANTHER" id="PTHR37314:SF4">
    <property type="entry name" value="UPF0700 TRANSMEMBRANE PROTEIN YOAK"/>
    <property type="match status" value="1"/>
</dbReference>
<dbReference type="PANTHER" id="PTHR37314">
    <property type="entry name" value="SLR0142 PROTEIN"/>
    <property type="match status" value="1"/>
</dbReference>
<dbReference type="OrthoDB" id="3544269at2"/>
<dbReference type="KEGG" id="chm:B842_09790"/>
<dbReference type="AlphaFoldDB" id="A0A0B5D9Z2"/>
<evidence type="ECO:0008006" key="4">
    <source>
        <dbReference type="Google" id="ProtNLM"/>
    </source>
</evidence>
<proteinExistence type="predicted"/>
<protein>
    <recommendedName>
        <fullName evidence="4">DUF1275 domain-containing protein</fullName>
    </recommendedName>
</protein>
<feature type="transmembrane region" description="Helical" evidence="1">
    <location>
        <begin position="57"/>
        <end position="81"/>
    </location>
</feature>
<dbReference type="InterPro" id="IPR010699">
    <property type="entry name" value="DUF1275"/>
</dbReference>
<evidence type="ECO:0000256" key="1">
    <source>
        <dbReference type="SAM" id="Phobius"/>
    </source>
</evidence>
<feature type="transmembrane region" description="Helical" evidence="1">
    <location>
        <begin position="198"/>
        <end position="218"/>
    </location>
</feature>